<comment type="caution">
    <text evidence="6">The sequence shown here is derived from an EMBL/GenBank/DDBJ whole genome shotgun (WGS) entry which is preliminary data.</text>
</comment>
<dbReference type="InterPro" id="IPR044086">
    <property type="entry name" value="LUC3-like"/>
</dbReference>
<dbReference type="Gene3D" id="3.40.605.10">
    <property type="entry name" value="Aldehyde Dehydrogenase, Chain A, domain 1"/>
    <property type="match status" value="1"/>
</dbReference>
<evidence type="ECO:0000313" key="7">
    <source>
        <dbReference type="Proteomes" id="UP000248597"/>
    </source>
</evidence>
<organism evidence="6 7">
    <name type="scientific">Sphingopyxis macrogoltabida</name>
    <name type="common">Sphingomonas macrogoltabidus</name>
    <dbReference type="NCBI Taxonomy" id="33050"/>
    <lineage>
        <taxon>Bacteria</taxon>
        <taxon>Pseudomonadati</taxon>
        <taxon>Pseudomonadota</taxon>
        <taxon>Alphaproteobacteria</taxon>
        <taxon>Sphingomonadales</taxon>
        <taxon>Sphingomonadaceae</taxon>
        <taxon>Sphingopyxis</taxon>
    </lineage>
</organism>
<dbReference type="InterPro" id="IPR016161">
    <property type="entry name" value="Ald_DH/histidinol_DH"/>
</dbReference>
<dbReference type="InterPro" id="IPR015590">
    <property type="entry name" value="Aldehyde_DH_dom"/>
</dbReference>
<dbReference type="PROSITE" id="PS00687">
    <property type="entry name" value="ALDEHYDE_DEHYDR_GLU"/>
    <property type="match status" value="1"/>
</dbReference>
<dbReference type="GO" id="GO:0016620">
    <property type="term" value="F:oxidoreductase activity, acting on the aldehyde or oxo group of donors, NAD or NADP as acceptor"/>
    <property type="evidence" value="ECO:0007669"/>
    <property type="project" value="InterPro"/>
</dbReference>
<evidence type="ECO:0000256" key="2">
    <source>
        <dbReference type="ARBA" id="ARBA00023002"/>
    </source>
</evidence>
<accession>A0A2W5MY10</accession>
<comment type="similarity">
    <text evidence="1 4">Belongs to the aldehyde dehydrogenase family.</text>
</comment>
<dbReference type="EMBL" id="QFPJ01000013">
    <property type="protein sequence ID" value="PZQ22613.1"/>
    <property type="molecule type" value="Genomic_DNA"/>
</dbReference>
<dbReference type="PROSITE" id="PS00070">
    <property type="entry name" value="ALDEHYDE_DEHYDR_CYS"/>
    <property type="match status" value="1"/>
</dbReference>
<evidence type="ECO:0000313" key="6">
    <source>
        <dbReference type="EMBL" id="PZQ22613.1"/>
    </source>
</evidence>
<evidence type="ECO:0000256" key="1">
    <source>
        <dbReference type="ARBA" id="ARBA00009986"/>
    </source>
</evidence>
<feature type="active site" evidence="3">
    <location>
        <position position="244"/>
    </location>
</feature>
<dbReference type="CDD" id="cd07106">
    <property type="entry name" value="ALDH_AldA-AAD23400"/>
    <property type="match status" value="1"/>
</dbReference>
<dbReference type="PANTHER" id="PTHR11699">
    <property type="entry name" value="ALDEHYDE DEHYDROGENASE-RELATED"/>
    <property type="match status" value="1"/>
</dbReference>
<evidence type="ECO:0000256" key="4">
    <source>
        <dbReference type="RuleBase" id="RU003345"/>
    </source>
</evidence>
<feature type="domain" description="Aldehyde dehydrogenase" evidence="5">
    <location>
        <begin position="20"/>
        <end position="468"/>
    </location>
</feature>
<dbReference type="AlphaFoldDB" id="A0A2W5MY10"/>
<name>A0A2W5MY10_SPHMC</name>
<keyword evidence="2 4" id="KW-0560">Oxidoreductase</keyword>
<dbReference type="SUPFAM" id="SSF53720">
    <property type="entry name" value="ALDH-like"/>
    <property type="match status" value="1"/>
</dbReference>
<dbReference type="InterPro" id="IPR016160">
    <property type="entry name" value="Ald_DH_CS_CYS"/>
</dbReference>
<dbReference type="InterPro" id="IPR016162">
    <property type="entry name" value="Ald_DH_N"/>
</dbReference>
<protein>
    <submittedName>
        <fullName evidence="6">Aldehyde dehydrogenase</fullName>
    </submittedName>
</protein>
<dbReference type="FunFam" id="3.40.309.10:FF:000009">
    <property type="entry name" value="Aldehyde dehydrogenase A"/>
    <property type="match status" value="1"/>
</dbReference>
<dbReference type="Gene3D" id="3.40.309.10">
    <property type="entry name" value="Aldehyde Dehydrogenase, Chain A, domain 2"/>
    <property type="match status" value="1"/>
</dbReference>
<proteinExistence type="inferred from homology"/>
<evidence type="ECO:0000259" key="5">
    <source>
        <dbReference type="Pfam" id="PF00171"/>
    </source>
</evidence>
<dbReference type="FunFam" id="3.40.605.10:FF:000007">
    <property type="entry name" value="NAD/NADP-dependent betaine aldehyde dehydrogenase"/>
    <property type="match status" value="1"/>
</dbReference>
<dbReference type="Proteomes" id="UP000248597">
    <property type="component" value="Unassembled WGS sequence"/>
</dbReference>
<gene>
    <name evidence="6" type="ORF">DI569_07745</name>
</gene>
<dbReference type="InterPro" id="IPR016163">
    <property type="entry name" value="Ald_DH_C"/>
</dbReference>
<dbReference type="InterPro" id="IPR029510">
    <property type="entry name" value="Ald_DH_CS_GLU"/>
</dbReference>
<evidence type="ECO:0000256" key="3">
    <source>
        <dbReference type="PROSITE-ProRule" id="PRU10007"/>
    </source>
</evidence>
<sequence length="476" mass="51251">MNYDSDFAMTIDGKPVSGAGTLDVVNPATGAVFAQAPDCSRAQLDDAVAAARRAFPAWAATPIEDRRARLIAAADAMLAHIDGLSQLLTREQGKPLADARLEIQAASMFLRNTASFDLPVRINEQTAERTSETRRVPIGVVGAIAPWNFPIMLAMLKFGPSLLTGNTLVLKPSPLTPLSTLKLGEIFRDLLPAGVFNIIVGGDDVGPWLTEHPGIDKVSFTGSTQTGRRVMRSAADTLKRVTLELGGNDPAIVLGDIDVDAMAEKLFWAAFRNNGQVCIATKRMYVHRDVYEPLKKALVAYARSVKVGDGSQQGTRLGPVQNRAQYERVIGLIDDAKAQGYDLLTGGDDAANGPGYFVPVTIIDNPPEDSRIVQEEQFGPILPLLPFDDIEDAIERANASEYGLAASVWSADEEQALAIAQRIKSGTVWVNETQYLSAFAAFCGHRQSGVGIESGEDGLLEYTLTQTVVVKRDGAR</sequence>
<dbReference type="Pfam" id="PF00171">
    <property type="entry name" value="Aldedh"/>
    <property type="match status" value="1"/>
</dbReference>
<reference evidence="6 7" key="1">
    <citation type="submission" date="2017-08" db="EMBL/GenBank/DDBJ databases">
        <title>Infants hospitalized years apart are colonized by the same room-sourced microbial strains.</title>
        <authorList>
            <person name="Brooks B."/>
            <person name="Olm M.R."/>
            <person name="Firek B.A."/>
            <person name="Baker R."/>
            <person name="Thomas B.C."/>
            <person name="Morowitz M.J."/>
            <person name="Banfield J.F."/>
        </authorList>
    </citation>
    <scope>NUCLEOTIDE SEQUENCE [LARGE SCALE GENOMIC DNA]</scope>
    <source>
        <strain evidence="6">S2_005_003_R2_47</strain>
    </source>
</reference>